<dbReference type="Proteomes" id="UP000554482">
    <property type="component" value="Unassembled WGS sequence"/>
</dbReference>
<dbReference type="InterPro" id="IPR051824">
    <property type="entry name" value="LRR_Rcpt-Like_S/T_Kinase"/>
</dbReference>
<dbReference type="PANTHER" id="PTHR48006">
    <property type="entry name" value="LEUCINE-RICH REPEAT-CONTAINING PROTEIN DDB_G0281931-RELATED"/>
    <property type="match status" value="1"/>
</dbReference>
<evidence type="ECO:0000313" key="1">
    <source>
        <dbReference type="EMBL" id="KAF5208343.1"/>
    </source>
</evidence>
<keyword evidence="1" id="KW-0418">Kinase</keyword>
<organism evidence="1 2">
    <name type="scientific">Thalictrum thalictroides</name>
    <name type="common">Rue-anemone</name>
    <name type="synonym">Anemone thalictroides</name>
    <dbReference type="NCBI Taxonomy" id="46969"/>
    <lineage>
        <taxon>Eukaryota</taxon>
        <taxon>Viridiplantae</taxon>
        <taxon>Streptophyta</taxon>
        <taxon>Embryophyta</taxon>
        <taxon>Tracheophyta</taxon>
        <taxon>Spermatophyta</taxon>
        <taxon>Magnoliopsida</taxon>
        <taxon>Ranunculales</taxon>
        <taxon>Ranunculaceae</taxon>
        <taxon>Thalictroideae</taxon>
        <taxon>Thalictrum</taxon>
    </lineage>
</organism>
<keyword evidence="1" id="KW-0472">Membrane</keyword>
<keyword evidence="2" id="KW-1185">Reference proteome</keyword>
<dbReference type="GO" id="GO:0016301">
    <property type="term" value="F:kinase activity"/>
    <property type="evidence" value="ECO:0007669"/>
    <property type="project" value="UniProtKB-KW"/>
</dbReference>
<dbReference type="InterPro" id="IPR032675">
    <property type="entry name" value="LRR_dom_sf"/>
</dbReference>
<dbReference type="Pfam" id="PF00560">
    <property type="entry name" value="LRR_1"/>
    <property type="match status" value="1"/>
</dbReference>
<proteinExistence type="predicted"/>
<dbReference type="OrthoDB" id="1740691at2759"/>
<evidence type="ECO:0000313" key="2">
    <source>
        <dbReference type="Proteomes" id="UP000554482"/>
    </source>
</evidence>
<comment type="caution">
    <text evidence="1">The sequence shown here is derived from an EMBL/GenBank/DDBJ whole genome shotgun (WGS) entry which is preliminary data.</text>
</comment>
<keyword evidence="1" id="KW-0812">Transmembrane</keyword>
<name>A0A7J6XFN6_THATH</name>
<reference evidence="1 2" key="1">
    <citation type="submission" date="2020-06" db="EMBL/GenBank/DDBJ databases">
        <title>Transcriptomic and genomic resources for Thalictrum thalictroides and T. hernandezii: Facilitating candidate gene discovery in an emerging model plant lineage.</title>
        <authorList>
            <person name="Arias T."/>
            <person name="Riano-Pachon D.M."/>
            <person name="Di Stilio V.S."/>
        </authorList>
    </citation>
    <scope>NUCLEOTIDE SEQUENCE [LARGE SCALE GENOMIC DNA]</scope>
    <source>
        <strain evidence="2">cv. WT478/WT964</strain>
        <tissue evidence="1">Leaves</tissue>
    </source>
</reference>
<dbReference type="SUPFAM" id="SSF52058">
    <property type="entry name" value="L domain-like"/>
    <property type="match status" value="1"/>
</dbReference>
<keyword evidence="1" id="KW-0808">Transferase</keyword>
<dbReference type="EMBL" id="JABWDY010000127">
    <property type="protein sequence ID" value="KAF5208343.1"/>
    <property type="molecule type" value="Genomic_DNA"/>
</dbReference>
<sequence>MEGPIPSTISRLTNLRELRITDLRASNMSFPYLRDLTMLTDLVLRNSSIIGPIPHYIGQSLTNIENLDLSFNRLNGTIPDNLASGKINFMYLASNSLTGQVSQWLSDTNKKFDISYNNFTGSSQSTNCQANNLKKIASYSSLEDKSIDWCLKKDLPCPKNSSRKFINLVI</sequence>
<dbReference type="PANTHER" id="PTHR48006:SF60">
    <property type="entry name" value="PROTEIN KINASE DOMAIN-CONTAINING PROTEIN"/>
    <property type="match status" value="1"/>
</dbReference>
<dbReference type="AlphaFoldDB" id="A0A7J6XFN6"/>
<dbReference type="InterPro" id="IPR001611">
    <property type="entry name" value="Leu-rich_rpt"/>
</dbReference>
<gene>
    <name evidence="1" type="ORF">FRX31_002070</name>
</gene>
<protein>
    <submittedName>
        <fullName evidence="1">Leucine-rich repeat transmembrane protein kinase</fullName>
    </submittedName>
</protein>
<dbReference type="Gene3D" id="3.80.10.10">
    <property type="entry name" value="Ribonuclease Inhibitor"/>
    <property type="match status" value="1"/>
</dbReference>
<accession>A0A7J6XFN6</accession>